<dbReference type="InterPro" id="IPR018488">
    <property type="entry name" value="cNMP-bd_CS"/>
</dbReference>
<dbReference type="Pfam" id="PF00581">
    <property type="entry name" value="Rhodanese"/>
    <property type="match status" value="1"/>
</dbReference>
<evidence type="ECO:0000313" key="5">
    <source>
        <dbReference type="EMBL" id="EIC29003.1"/>
    </source>
</evidence>
<dbReference type="Gene3D" id="2.60.120.10">
    <property type="entry name" value="Jelly Rolls"/>
    <property type="match status" value="1"/>
</dbReference>
<dbReference type="InterPro" id="IPR000595">
    <property type="entry name" value="cNMP-bd_dom"/>
</dbReference>
<evidence type="ECO:0000256" key="1">
    <source>
        <dbReference type="SAM" id="Coils"/>
    </source>
</evidence>
<keyword evidence="6" id="KW-1185">Reference proteome</keyword>
<dbReference type="Proteomes" id="UP000005090">
    <property type="component" value="Chromosome"/>
</dbReference>
<evidence type="ECO:0000259" key="3">
    <source>
        <dbReference type="PROSITE" id="PS50042"/>
    </source>
</evidence>
<dbReference type="STRING" id="686340.Metal_1192"/>
<dbReference type="eggNOG" id="COG0664">
    <property type="taxonomic scope" value="Bacteria"/>
</dbReference>
<dbReference type="SMART" id="SM00100">
    <property type="entry name" value="cNMP"/>
    <property type="match status" value="1"/>
</dbReference>
<dbReference type="PANTHER" id="PTHR23011">
    <property type="entry name" value="CYCLIC NUCLEOTIDE-BINDING DOMAIN CONTAINING PROTEIN"/>
    <property type="match status" value="1"/>
</dbReference>
<gene>
    <name evidence="5" type="ORF">Metal_1192</name>
</gene>
<feature type="compositionally biased region" description="Basic and acidic residues" evidence="2">
    <location>
        <begin position="359"/>
        <end position="373"/>
    </location>
</feature>
<dbReference type="PROSITE" id="PS50042">
    <property type="entry name" value="CNMP_BINDING_3"/>
    <property type="match status" value="2"/>
</dbReference>
<evidence type="ECO:0000259" key="4">
    <source>
        <dbReference type="PROSITE" id="PS50206"/>
    </source>
</evidence>
<dbReference type="InterPro" id="IPR001763">
    <property type="entry name" value="Rhodanese-like_dom"/>
</dbReference>
<dbReference type="eggNOG" id="COG0607">
    <property type="taxonomic scope" value="Bacteria"/>
</dbReference>
<dbReference type="PROSITE" id="PS00888">
    <property type="entry name" value="CNMP_BINDING_1"/>
    <property type="match status" value="1"/>
</dbReference>
<proteinExistence type="predicted"/>
<dbReference type="CDD" id="cd00158">
    <property type="entry name" value="RHOD"/>
    <property type="match status" value="1"/>
</dbReference>
<dbReference type="SUPFAM" id="SSF51206">
    <property type="entry name" value="cAMP-binding domain-like"/>
    <property type="match status" value="2"/>
</dbReference>
<feature type="domain" description="Cyclic nucleotide-binding" evidence="3">
    <location>
        <begin position="53"/>
        <end position="116"/>
    </location>
</feature>
<feature type="domain" description="Cyclic nucleotide-binding" evidence="3">
    <location>
        <begin position="157"/>
        <end position="261"/>
    </location>
</feature>
<dbReference type="CDD" id="cd00038">
    <property type="entry name" value="CAP_ED"/>
    <property type="match status" value="1"/>
</dbReference>
<dbReference type="InterPro" id="IPR018490">
    <property type="entry name" value="cNMP-bd_dom_sf"/>
</dbReference>
<dbReference type="SUPFAM" id="SSF52821">
    <property type="entry name" value="Rhodanese/Cell cycle control phosphatase"/>
    <property type="match status" value="1"/>
</dbReference>
<dbReference type="EMBL" id="CM001475">
    <property type="protein sequence ID" value="EIC29003.1"/>
    <property type="molecule type" value="Genomic_DNA"/>
</dbReference>
<dbReference type="Gene3D" id="3.40.250.10">
    <property type="entry name" value="Rhodanese-like domain"/>
    <property type="match status" value="1"/>
</dbReference>
<keyword evidence="1" id="KW-0175">Coiled coil</keyword>
<evidence type="ECO:0000256" key="2">
    <source>
        <dbReference type="SAM" id="MobiDB-lite"/>
    </source>
</evidence>
<accession>H8GIH6</accession>
<dbReference type="InterPro" id="IPR036873">
    <property type="entry name" value="Rhodanese-like_dom_sf"/>
</dbReference>
<dbReference type="PANTHER" id="PTHR23011:SF28">
    <property type="entry name" value="CYCLIC NUCLEOTIDE-BINDING DOMAIN CONTAINING PROTEIN"/>
    <property type="match status" value="1"/>
</dbReference>
<dbReference type="PROSITE" id="PS50206">
    <property type="entry name" value="RHODANESE_3"/>
    <property type="match status" value="1"/>
</dbReference>
<feature type="coiled-coil region" evidence="1">
    <location>
        <begin position="397"/>
        <end position="431"/>
    </location>
</feature>
<feature type="region of interest" description="Disordered" evidence="2">
    <location>
        <begin position="359"/>
        <end position="396"/>
    </location>
</feature>
<reference evidence="5 6" key="1">
    <citation type="journal article" date="2013" name="Genome Announc.">
        <title>Genome Sequence of the Obligate Gammaproteobacterial Methanotroph Methylomicrobium album Strain BG8.</title>
        <authorList>
            <person name="Kits K.D."/>
            <person name="Kalyuzhnaya M.G."/>
            <person name="Klotz M.G."/>
            <person name="Jetten M.S."/>
            <person name="Op den Camp H.J."/>
            <person name="Vuilleumier S."/>
            <person name="Bringel F."/>
            <person name="Dispirito A.A."/>
            <person name="Murrell J.C."/>
            <person name="Bruce D."/>
            <person name="Cheng J.F."/>
            <person name="Copeland A."/>
            <person name="Goodwin L."/>
            <person name="Hauser L."/>
            <person name="Lajus A."/>
            <person name="Land M.L."/>
            <person name="Lapidus A."/>
            <person name="Lucas S."/>
            <person name="Medigue C."/>
            <person name="Pitluck S."/>
            <person name="Woyke T."/>
            <person name="Zeytun A."/>
            <person name="Stein L.Y."/>
        </authorList>
    </citation>
    <scope>NUCLEOTIDE SEQUENCE [LARGE SCALE GENOMIC DNA]</scope>
    <source>
        <strain evidence="5 6">BG8</strain>
    </source>
</reference>
<dbReference type="AlphaFoldDB" id="H8GIH6"/>
<dbReference type="HOGENOM" id="CLU_050367_0_0_6"/>
<dbReference type="SMART" id="SM00450">
    <property type="entry name" value="RHOD"/>
    <property type="match status" value="1"/>
</dbReference>
<dbReference type="PRINTS" id="PR00103">
    <property type="entry name" value="CAMPKINASE"/>
</dbReference>
<name>H8GIH6_METAL</name>
<organism evidence="5 6">
    <name type="scientific">Methylomicrobium album BG8</name>
    <dbReference type="NCBI Taxonomy" id="686340"/>
    <lineage>
        <taxon>Bacteria</taxon>
        <taxon>Pseudomonadati</taxon>
        <taxon>Pseudomonadota</taxon>
        <taxon>Gammaproteobacteria</taxon>
        <taxon>Methylococcales</taxon>
        <taxon>Methylococcaceae</taxon>
        <taxon>Methylomicrobium</taxon>
    </lineage>
</organism>
<feature type="compositionally biased region" description="Basic and acidic residues" evidence="2">
    <location>
        <begin position="386"/>
        <end position="396"/>
    </location>
</feature>
<dbReference type="InterPro" id="IPR014710">
    <property type="entry name" value="RmlC-like_jellyroll"/>
</dbReference>
<sequence>MLLIAFNGPMAVDVNSEDALRIRKLVPLATLPGPLFNDLCNEITVEEIRDALLFKKGDTENDLFYLLEGEVVLQAEGLVIEVVSSAHESAKFALAHQLPRKIDAFAKGVVRFVRVDAEKANNPPALEYKEESEMVVVEEEIDENSDDWMTILLKLPIFQRLPPANLQKILLALEEVAVVKGEVIIEQGAEGDYFYFLKSGQCEISRKPTPISKSIRLAVLEKGEIFGEDALISGAPRTVSVTALTDVTVLRLDKNRFVALIKKPSLVFVGYEEMAALRDEGGAVLDLRPLDEFERGHIEGSVNVQFFSLRMQLKSLNRDKPVIVVCRNGRISEAGAFFLLKHRFKAFILKGGMESVAEASKEDSAESRNETKADAPPQVEEGTPMPEERDAGPDEQLLKLKKENEMLRRTVKQLNDRCSELDEEKKRIEDRFTTLSRHFEQLKHMLRKLKNDA</sequence>
<feature type="domain" description="Rhodanese" evidence="4">
    <location>
        <begin position="278"/>
        <end position="365"/>
    </location>
</feature>
<evidence type="ECO:0000313" key="6">
    <source>
        <dbReference type="Proteomes" id="UP000005090"/>
    </source>
</evidence>
<dbReference type="Pfam" id="PF00027">
    <property type="entry name" value="cNMP_binding"/>
    <property type="match status" value="1"/>
</dbReference>
<protein>
    <submittedName>
        <fullName evidence="5">Rhodanese-like protein,cyclic nucleotide-binding protein</fullName>
    </submittedName>
</protein>